<evidence type="ECO:0000313" key="5">
    <source>
        <dbReference type="EMBL" id="TXL40678.1"/>
    </source>
</evidence>
<evidence type="ECO:0000313" key="8">
    <source>
        <dbReference type="Proteomes" id="UP000478431"/>
    </source>
</evidence>
<dbReference type="Proteomes" id="UP000473113">
    <property type="component" value="Unassembled WGS sequence"/>
</dbReference>
<evidence type="ECO:0000313" key="2">
    <source>
        <dbReference type="EMBL" id="NGK21020.1"/>
    </source>
</evidence>
<dbReference type="EMBL" id="QNXF01000003">
    <property type="protein sequence ID" value="TXL40678.1"/>
    <property type="molecule type" value="Genomic_DNA"/>
</dbReference>
<evidence type="ECO:0000313" key="6">
    <source>
        <dbReference type="Proteomes" id="UP000451682"/>
    </source>
</evidence>
<name>A0A5N5IN88_STAAU</name>
<accession>A0A4V1C9S2</accession>
<evidence type="ECO:0000313" key="3">
    <source>
        <dbReference type="EMBL" id="NGW66805.1"/>
    </source>
</evidence>
<dbReference type="Proteomes" id="UP000561555">
    <property type="component" value="Unassembled WGS sequence"/>
</dbReference>
<organism evidence="3 7">
    <name type="scientific">Staphylococcus aureus</name>
    <dbReference type="NCBI Taxonomy" id="1280"/>
    <lineage>
        <taxon>Bacteria</taxon>
        <taxon>Bacillati</taxon>
        <taxon>Bacillota</taxon>
        <taxon>Bacilli</taxon>
        <taxon>Bacillales</taxon>
        <taxon>Staphylococcaceae</taxon>
        <taxon>Staphylococcus</taxon>
    </lineage>
</organism>
<reference evidence="3 7" key="3">
    <citation type="submission" date="2020-02" db="EMBL/GenBank/DDBJ databases">
        <title>Detection of Heterogeneous Vancomycin Intermediate Resistance in Methicillin Resistant Staphylococcus aureus Isolates from Latin-America.</title>
        <authorList>
            <person name="Castro-Cardozo B."/>
            <person name="Berrio M."/>
            <person name="Vargas M.L."/>
            <person name="Carvajal L.P."/>
            <person name="Millan L.V."/>
            <person name="Rios R."/>
            <person name="Hernandez A."/>
            <person name="Rincon S.L."/>
            <person name="Cubides P."/>
            <person name="Forero E."/>
            <person name="Dinh A."/>
            <person name="Seas C."/>
            <person name="Munita J.M."/>
            <person name="Arias C.A."/>
            <person name="Reyes J."/>
            <person name="Diaz L."/>
        </authorList>
    </citation>
    <scope>NUCLEOTIDE SEQUENCE [LARGE SCALE GENOMIC DNA]</scope>
    <source>
        <strain evidence="3 7">UG255</strain>
    </source>
</reference>
<dbReference type="EMBL" id="JAANDN010000096">
    <property type="protein sequence ID" value="NUY69083.1"/>
    <property type="molecule type" value="Genomic_DNA"/>
</dbReference>
<gene>
    <name evidence="5" type="ORF">DQU50_14635</name>
    <name evidence="2" type="ORF">G0Z31_05750</name>
    <name evidence="3" type="ORF">G6Y24_04745</name>
    <name evidence="4" type="ORF">GQX52_10670</name>
</gene>
<evidence type="ECO:0000256" key="1">
    <source>
        <dbReference type="SAM" id="MobiDB-lite"/>
    </source>
</evidence>
<evidence type="ECO:0000313" key="4">
    <source>
        <dbReference type="EMBL" id="NUY69083.1"/>
    </source>
</evidence>
<dbReference type="EMBL" id="JAALTR010000148">
    <property type="protein sequence ID" value="NGW66805.1"/>
    <property type="molecule type" value="Genomic_DNA"/>
</dbReference>
<reference evidence="2 8" key="4">
    <citation type="submission" date="2020-02" db="EMBL/GenBank/DDBJ databases">
        <title>Novel Insights Into The Classification of Staphylococcal Beta-Lactamases In Relation To The Cefazolin Inoculum Effect.</title>
        <authorList>
            <person name="Carvajal L.P."/>
            <person name="Rincon S."/>
            <person name="Echeverri A."/>
            <person name="Porras J."/>
            <person name="Rios R."/>
            <person name="Ordonez K."/>
            <person name="Seas C."/>
            <person name="Gomez-Villegas S."/>
            <person name="Diaz L."/>
            <person name="Arias C.A."/>
            <person name="Reyes J."/>
        </authorList>
    </citation>
    <scope>NUCLEOTIDE SEQUENCE [LARGE SCALE GENOMIC DNA]</scope>
    <source>
        <strain evidence="2 8">UP127</strain>
    </source>
</reference>
<dbReference type="AlphaFoldDB" id="A0A5N5IN88"/>
<feature type="compositionally biased region" description="Polar residues" evidence="1">
    <location>
        <begin position="16"/>
        <end position="30"/>
    </location>
</feature>
<feature type="region of interest" description="Disordered" evidence="1">
    <location>
        <begin position="1"/>
        <end position="30"/>
    </location>
</feature>
<sequence length="30" mass="3285">MPHHSTTSRRIVVPAHQSSMASTPNRSITP</sequence>
<accession>A0A5N5IN88</accession>
<protein>
    <submittedName>
        <fullName evidence="3">Uncharacterized protein</fullName>
    </submittedName>
</protein>
<reference evidence="4 9" key="2">
    <citation type="journal article" date="2020" name="J. Antimicrob. Chemother.">
        <title>Detection of heterogeneous vancomycin intermediate resistance in MRSA isolates from Latin America.</title>
        <authorList>
            <person name="Castro B.E."/>
            <person name="Berrio M."/>
            <person name="Vargas M.L."/>
            <person name="Carvajal L.P."/>
            <person name="Millan L.V."/>
            <person name="Rios R."/>
            <person name="Hernandez A.K."/>
            <person name="Rincon S."/>
            <person name="Cubides P."/>
            <person name="Forero E."/>
            <person name="Dinh A."/>
            <person name="Seas C."/>
            <person name="Munita J.M."/>
            <person name="Arias C.A."/>
            <person name="Reyes J."/>
            <person name="Diaz L."/>
        </authorList>
    </citation>
    <scope>NUCLEOTIDE SEQUENCE [LARGE SCALE GENOMIC DNA]</scope>
    <source>
        <strain evidence="4 9">UP89</strain>
    </source>
</reference>
<dbReference type="EMBL" id="JAAJIY010000013">
    <property type="protein sequence ID" value="NGK21020.1"/>
    <property type="molecule type" value="Genomic_DNA"/>
</dbReference>
<proteinExistence type="predicted"/>
<comment type="caution">
    <text evidence="3">The sequence shown here is derived from an EMBL/GenBank/DDBJ whole genome shotgun (WGS) entry which is preliminary data.</text>
</comment>
<reference evidence="5 6" key="1">
    <citation type="submission" date="2018-06" db="EMBL/GenBank/DDBJ databases">
        <title>Whole genome sequencing to identify and define MRSA outbreaks.</title>
        <authorList>
            <person name="Sullivan M.J."/>
            <person name="Altman D.R."/>
            <person name="Chacko K."/>
            <person name="Ciferri B."/>
            <person name="Webster E."/>
            <person name="Deikus G."/>
            <person name="Lewis M."/>
            <person name="Khan Z."/>
            <person name="Beckford C."/>
            <person name="Rendo A."/>
            <person name="Samaroo F."/>
            <person name="Sebra R."/>
            <person name="Karam-Howlin R."/>
            <person name="Southwick K."/>
            <person name="Adams E."/>
            <person name="Ying L."/>
            <person name="Kornblum J."/>
            <person name="Factor S."/>
            <person name="Danesh Yazdi M."/>
            <person name="Dingle T."/>
            <person name="Hamula C."/>
            <person name="Bashir A."/>
            <person name="Schadt E."/>
            <person name="Kasarskis A."/>
            <person name="Patel G."/>
            <person name="Wallach F."/>
            <person name="Gibbs K."/>
            <person name="Van Bakel H."/>
        </authorList>
    </citation>
    <scope>NUCLEOTIDE SEQUENCE [LARGE SCALE GENOMIC DNA]</scope>
    <source>
        <strain evidence="6">pt013</strain>
        <strain evidence="5">Pt013</strain>
    </source>
</reference>
<dbReference type="Proteomes" id="UP000451682">
    <property type="component" value="Unassembled WGS sequence"/>
</dbReference>
<dbReference type="Proteomes" id="UP000478431">
    <property type="component" value="Unassembled WGS sequence"/>
</dbReference>
<evidence type="ECO:0000313" key="7">
    <source>
        <dbReference type="Proteomes" id="UP000473113"/>
    </source>
</evidence>
<evidence type="ECO:0000313" key="9">
    <source>
        <dbReference type="Proteomes" id="UP000561555"/>
    </source>
</evidence>